<keyword evidence="2" id="KW-1003">Cell membrane</keyword>
<dbReference type="EC" id="2.7.13.3" evidence="9"/>
<keyword evidence="10" id="KW-1185">Reference proteome</keyword>
<dbReference type="GO" id="GO:0004673">
    <property type="term" value="F:protein histidine kinase activity"/>
    <property type="evidence" value="ECO:0007669"/>
    <property type="project" value="UniProtKB-EC"/>
</dbReference>
<evidence type="ECO:0000256" key="3">
    <source>
        <dbReference type="ARBA" id="ARBA00022553"/>
    </source>
</evidence>
<keyword evidence="4 9" id="KW-0808">Transferase</keyword>
<feature type="domain" description="HAMP" evidence="8">
    <location>
        <begin position="308"/>
        <end position="360"/>
    </location>
</feature>
<dbReference type="InterPro" id="IPR050640">
    <property type="entry name" value="Bact_2-comp_sensor_kinase"/>
</dbReference>
<evidence type="ECO:0000256" key="5">
    <source>
        <dbReference type="ARBA" id="ARBA00022777"/>
    </source>
</evidence>
<dbReference type="Gene3D" id="1.10.287.130">
    <property type="match status" value="1"/>
</dbReference>
<dbReference type="RefSeq" id="WP_379316532.1">
    <property type="nucleotide sequence ID" value="NZ_JBHTLM010000002.1"/>
</dbReference>
<comment type="caution">
    <text evidence="9">The sequence shown here is derived from an EMBL/GenBank/DDBJ whole genome shotgun (WGS) entry which is preliminary data.</text>
</comment>
<keyword evidence="7" id="KW-0812">Transmembrane</keyword>
<keyword evidence="6 7" id="KW-0472">Membrane</keyword>
<dbReference type="InterPro" id="IPR003660">
    <property type="entry name" value="HAMP_dom"/>
</dbReference>
<dbReference type="PANTHER" id="PTHR34220">
    <property type="entry name" value="SENSOR HISTIDINE KINASE YPDA"/>
    <property type="match status" value="1"/>
</dbReference>
<evidence type="ECO:0000313" key="10">
    <source>
        <dbReference type="Proteomes" id="UP001597262"/>
    </source>
</evidence>
<dbReference type="Pfam" id="PF06580">
    <property type="entry name" value="His_kinase"/>
    <property type="match status" value="1"/>
</dbReference>
<dbReference type="InterPro" id="IPR010559">
    <property type="entry name" value="Sig_transdc_His_kin_internal"/>
</dbReference>
<organism evidence="9 10">
    <name type="scientific">Paenibacillus puldeungensis</name>
    <dbReference type="NCBI Taxonomy" id="696536"/>
    <lineage>
        <taxon>Bacteria</taxon>
        <taxon>Bacillati</taxon>
        <taxon>Bacillota</taxon>
        <taxon>Bacilli</taxon>
        <taxon>Bacillales</taxon>
        <taxon>Paenibacillaceae</taxon>
        <taxon>Paenibacillus</taxon>
    </lineage>
</organism>
<protein>
    <submittedName>
        <fullName evidence="9">Sensor histidine kinase</fullName>
        <ecNumber evidence="9">2.7.13.3</ecNumber>
    </submittedName>
</protein>
<dbReference type="SUPFAM" id="SSF158472">
    <property type="entry name" value="HAMP domain-like"/>
    <property type="match status" value="1"/>
</dbReference>
<dbReference type="SMART" id="SM00304">
    <property type="entry name" value="HAMP"/>
    <property type="match status" value="1"/>
</dbReference>
<keyword evidence="3" id="KW-0597">Phosphoprotein</keyword>
<sequence length="591" mass="67741">MKINKNTLGFRLTVLFSTIMVPLLLVLFAAGYYAKSVVLTQVSSSYHNLVNSNLQMIEKSLEDITTNLVDIVDHDDNFQKFARPGLTDSEYYFARLGLIQRSQSYQAYYHTVDMFYLFSRPNNSLTVSNVLGNSEAYMDDVKGWITSSILDPKSDEKLLYKWTIIQIHGDYYLNRIVSDGLSNKAYIGALIKIDSLKSPLNSLKLQGGGNVLLVGNNGTVLTSPTEFLGPEFRLPAEKMNRNSSFSFTNGKRKLFVIASHSPELGISMAVVLPDSELLQGLNYFQALANILPLFAFIVLLLYLYVFRRTVIRPILNLLYAIHRIRDGSMETKLPDSNLIEFKSLNHAFNSMVNEIQHLKIDVYEERLNAQNAELKHLQTQINPHFFLNTLNIIYQLADLNRNELVKKTVRHLVQYFRFMLQVKENPITLGQELDHLLNYLEIQKMRYQDFFEFDIDISEELKEASIPSLIVQPFVENAMIHGISMRNEKFRLRLSAKYAEDQTDTMCIEITDNGKGTTDEKLAELNSSDYAPGSEDRHIGIWNVKKRVTMNYGAEGRICFSHNEPSGLRVQLFLPVQHIKERDYDSDADCR</sequence>
<dbReference type="SUPFAM" id="SSF55874">
    <property type="entry name" value="ATPase domain of HSP90 chaperone/DNA topoisomerase II/histidine kinase"/>
    <property type="match status" value="1"/>
</dbReference>
<dbReference type="Proteomes" id="UP001597262">
    <property type="component" value="Unassembled WGS sequence"/>
</dbReference>
<evidence type="ECO:0000256" key="1">
    <source>
        <dbReference type="ARBA" id="ARBA00004651"/>
    </source>
</evidence>
<keyword evidence="7" id="KW-1133">Transmembrane helix</keyword>
<evidence type="ECO:0000313" key="9">
    <source>
        <dbReference type="EMBL" id="MFD1175299.1"/>
    </source>
</evidence>
<accession>A0ABW3RSD0</accession>
<name>A0ABW3RSD0_9BACL</name>
<dbReference type="EMBL" id="JBHTLM010000002">
    <property type="protein sequence ID" value="MFD1175299.1"/>
    <property type="molecule type" value="Genomic_DNA"/>
</dbReference>
<evidence type="ECO:0000259" key="8">
    <source>
        <dbReference type="PROSITE" id="PS50885"/>
    </source>
</evidence>
<dbReference type="Gene3D" id="3.30.450.20">
    <property type="entry name" value="PAS domain"/>
    <property type="match status" value="1"/>
</dbReference>
<dbReference type="CDD" id="cd06225">
    <property type="entry name" value="HAMP"/>
    <property type="match status" value="1"/>
</dbReference>
<evidence type="ECO:0000256" key="2">
    <source>
        <dbReference type="ARBA" id="ARBA00022475"/>
    </source>
</evidence>
<evidence type="ECO:0000256" key="7">
    <source>
        <dbReference type="SAM" id="Phobius"/>
    </source>
</evidence>
<reference evidence="10" key="1">
    <citation type="journal article" date="2019" name="Int. J. Syst. Evol. Microbiol.">
        <title>The Global Catalogue of Microorganisms (GCM) 10K type strain sequencing project: providing services to taxonomists for standard genome sequencing and annotation.</title>
        <authorList>
            <consortium name="The Broad Institute Genomics Platform"/>
            <consortium name="The Broad Institute Genome Sequencing Center for Infectious Disease"/>
            <person name="Wu L."/>
            <person name="Ma J."/>
        </authorList>
    </citation>
    <scope>NUCLEOTIDE SEQUENCE [LARGE SCALE GENOMIC DNA]</scope>
    <source>
        <strain evidence="10">CCUG 59189</strain>
    </source>
</reference>
<keyword evidence="5 9" id="KW-0418">Kinase</keyword>
<feature type="transmembrane region" description="Helical" evidence="7">
    <location>
        <begin position="12"/>
        <end position="34"/>
    </location>
</feature>
<evidence type="ECO:0000256" key="4">
    <source>
        <dbReference type="ARBA" id="ARBA00022679"/>
    </source>
</evidence>
<evidence type="ECO:0000256" key="6">
    <source>
        <dbReference type="ARBA" id="ARBA00023136"/>
    </source>
</evidence>
<dbReference type="Gene3D" id="3.30.565.10">
    <property type="entry name" value="Histidine kinase-like ATPase, C-terminal domain"/>
    <property type="match status" value="1"/>
</dbReference>
<gene>
    <name evidence="9" type="ORF">ACFQ3W_03160</name>
</gene>
<dbReference type="InterPro" id="IPR003594">
    <property type="entry name" value="HATPase_dom"/>
</dbReference>
<dbReference type="InterPro" id="IPR036890">
    <property type="entry name" value="HATPase_C_sf"/>
</dbReference>
<comment type="subcellular location">
    <subcellularLocation>
        <location evidence="1">Cell membrane</location>
        <topology evidence="1">Multi-pass membrane protein</topology>
    </subcellularLocation>
</comment>
<proteinExistence type="predicted"/>
<dbReference type="Pfam" id="PF02518">
    <property type="entry name" value="HATPase_c"/>
    <property type="match status" value="1"/>
</dbReference>
<feature type="transmembrane region" description="Helical" evidence="7">
    <location>
        <begin position="283"/>
        <end position="305"/>
    </location>
</feature>
<dbReference type="Pfam" id="PF00672">
    <property type="entry name" value="HAMP"/>
    <property type="match status" value="1"/>
</dbReference>
<dbReference type="PANTHER" id="PTHR34220:SF7">
    <property type="entry name" value="SENSOR HISTIDINE KINASE YPDA"/>
    <property type="match status" value="1"/>
</dbReference>
<dbReference type="PROSITE" id="PS50885">
    <property type="entry name" value="HAMP"/>
    <property type="match status" value="1"/>
</dbReference>